<dbReference type="SUPFAM" id="SSF88713">
    <property type="entry name" value="Glycoside hydrolase/deacetylase"/>
    <property type="match status" value="1"/>
</dbReference>
<comment type="cofactor">
    <cofactor evidence="1">
        <name>Mg(2+)</name>
        <dbReference type="ChEBI" id="CHEBI:18420"/>
    </cofactor>
</comment>
<comment type="caution">
    <text evidence="6">The sequence shown here is derived from an EMBL/GenBank/DDBJ whole genome shotgun (WGS) entry which is preliminary data.</text>
</comment>
<evidence type="ECO:0000256" key="3">
    <source>
        <dbReference type="ARBA" id="ARBA00022801"/>
    </source>
</evidence>
<evidence type="ECO:0000256" key="1">
    <source>
        <dbReference type="ARBA" id="ARBA00001946"/>
    </source>
</evidence>
<dbReference type="GO" id="GO:0019213">
    <property type="term" value="F:deacetylase activity"/>
    <property type="evidence" value="ECO:0007669"/>
    <property type="project" value="TreeGrafter"/>
</dbReference>
<dbReference type="Gene3D" id="3.20.20.370">
    <property type="entry name" value="Glycoside hydrolase/deacetylase"/>
    <property type="match status" value="1"/>
</dbReference>
<accession>A0A1G2PL71</accession>
<keyword evidence="4" id="KW-0460">Magnesium</keyword>
<dbReference type="AlphaFoldDB" id="A0A1G2PL71"/>
<name>A0A1G2PL71_9BACT</name>
<dbReference type="Proteomes" id="UP000177629">
    <property type="component" value="Unassembled WGS sequence"/>
</dbReference>
<keyword evidence="2" id="KW-0479">Metal-binding</keyword>
<dbReference type="GO" id="GO:0046872">
    <property type="term" value="F:metal ion binding"/>
    <property type="evidence" value="ECO:0007669"/>
    <property type="project" value="UniProtKB-KW"/>
</dbReference>
<evidence type="ECO:0000313" key="7">
    <source>
        <dbReference type="Proteomes" id="UP000177629"/>
    </source>
</evidence>
<keyword evidence="5" id="KW-0119">Carbohydrate metabolism</keyword>
<evidence type="ECO:0000256" key="2">
    <source>
        <dbReference type="ARBA" id="ARBA00022723"/>
    </source>
</evidence>
<dbReference type="PANTHER" id="PTHR31609">
    <property type="entry name" value="YDJC DEACETYLASE FAMILY MEMBER"/>
    <property type="match status" value="1"/>
</dbReference>
<dbReference type="EMBL" id="MHSS01000001">
    <property type="protein sequence ID" value="OHA49074.1"/>
    <property type="molecule type" value="Genomic_DNA"/>
</dbReference>
<organism evidence="6 7">
    <name type="scientific">Candidatus Terrybacteria bacterium RIFCSPHIGHO2_01_FULL_48_17</name>
    <dbReference type="NCBI Taxonomy" id="1802362"/>
    <lineage>
        <taxon>Bacteria</taxon>
        <taxon>Candidatus Terryibacteriota</taxon>
    </lineage>
</organism>
<dbReference type="InterPro" id="IPR011330">
    <property type="entry name" value="Glyco_hydro/deAcase_b/a-brl"/>
</dbReference>
<keyword evidence="3" id="KW-0378">Hydrolase</keyword>
<gene>
    <name evidence="6" type="ORF">A2806_01940</name>
</gene>
<sequence>MKHLIVNADDYGFSVEINQGIVHCFENGIVTNASMIVNEMASKDAARLAQKHGLPVGLHLNLFSGEFADAGDLFGPHGLLRQVLYEREELGKINERLSPDVLAAVSYEFERQTELFYGMVGVLPNHVSYHFGLHFIPEVLDVFIAFAQKARIVFRFKRVNELTSPLSEKSKCPHRWYDLFHGGHLVLRDLEQLLEDLPDGINEISAHPGFVSQQLEDSYNQERLNELEILCSPKARAAVERHHITLSNYAVCGSYV</sequence>
<dbReference type="STRING" id="1802362.A2806_01940"/>
<protein>
    <recommendedName>
        <fullName evidence="8">ChbG/HpnK family deacetylase</fullName>
    </recommendedName>
</protein>
<proteinExistence type="predicted"/>
<dbReference type="GO" id="GO:0005975">
    <property type="term" value="P:carbohydrate metabolic process"/>
    <property type="evidence" value="ECO:0007669"/>
    <property type="project" value="InterPro"/>
</dbReference>
<dbReference type="PANTHER" id="PTHR31609:SF1">
    <property type="entry name" value="CARBOHYDRATE DEACETYLASE"/>
    <property type="match status" value="1"/>
</dbReference>
<evidence type="ECO:0000256" key="4">
    <source>
        <dbReference type="ARBA" id="ARBA00022842"/>
    </source>
</evidence>
<dbReference type="GO" id="GO:0016787">
    <property type="term" value="F:hydrolase activity"/>
    <property type="evidence" value="ECO:0007669"/>
    <property type="project" value="UniProtKB-KW"/>
</dbReference>
<evidence type="ECO:0008006" key="8">
    <source>
        <dbReference type="Google" id="ProtNLM"/>
    </source>
</evidence>
<dbReference type="InterPro" id="IPR006879">
    <property type="entry name" value="YdjC-like"/>
</dbReference>
<evidence type="ECO:0000313" key="6">
    <source>
        <dbReference type="EMBL" id="OHA49074.1"/>
    </source>
</evidence>
<reference evidence="6 7" key="1">
    <citation type="journal article" date="2016" name="Nat. Commun.">
        <title>Thousands of microbial genomes shed light on interconnected biogeochemical processes in an aquifer system.</title>
        <authorList>
            <person name="Anantharaman K."/>
            <person name="Brown C.T."/>
            <person name="Hug L.A."/>
            <person name="Sharon I."/>
            <person name="Castelle C.J."/>
            <person name="Probst A.J."/>
            <person name="Thomas B.C."/>
            <person name="Singh A."/>
            <person name="Wilkins M.J."/>
            <person name="Karaoz U."/>
            <person name="Brodie E.L."/>
            <person name="Williams K.H."/>
            <person name="Hubbard S.S."/>
            <person name="Banfield J.F."/>
        </authorList>
    </citation>
    <scope>NUCLEOTIDE SEQUENCE [LARGE SCALE GENOMIC DNA]</scope>
</reference>
<dbReference type="Pfam" id="PF04794">
    <property type="entry name" value="YdjC"/>
    <property type="match status" value="1"/>
</dbReference>
<evidence type="ECO:0000256" key="5">
    <source>
        <dbReference type="ARBA" id="ARBA00023277"/>
    </source>
</evidence>